<keyword evidence="1" id="KW-0175">Coiled coil</keyword>
<feature type="compositionally biased region" description="Basic and acidic residues" evidence="2">
    <location>
        <begin position="39"/>
        <end position="54"/>
    </location>
</feature>
<dbReference type="GO" id="GO:0005929">
    <property type="term" value="C:cilium"/>
    <property type="evidence" value="ECO:0007669"/>
    <property type="project" value="TreeGrafter"/>
</dbReference>
<protein>
    <recommendedName>
        <fullName evidence="3">Centrosomal protein CEP104 Zn finger domain-containing protein</fullName>
    </recommendedName>
</protein>
<organism evidence="4 5">
    <name type="scientific">Acrobeloides nanus</name>
    <dbReference type="NCBI Taxonomy" id="290746"/>
    <lineage>
        <taxon>Eukaryota</taxon>
        <taxon>Metazoa</taxon>
        <taxon>Ecdysozoa</taxon>
        <taxon>Nematoda</taxon>
        <taxon>Chromadorea</taxon>
        <taxon>Rhabditida</taxon>
        <taxon>Tylenchina</taxon>
        <taxon>Cephalobomorpha</taxon>
        <taxon>Cephaloboidea</taxon>
        <taxon>Cephalobidae</taxon>
        <taxon>Acrobeloides</taxon>
    </lineage>
</organism>
<feature type="compositionally biased region" description="Basic and acidic residues" evidence="2">
    <location>
        <begin position="460"/>
        <end position="470"/>
    </location>
</feature>
<evidence type="ECO:0000259" key="3">
    <source>
        <dbReference type="Pfam" id="PF21039"/>
    </source>
</evidence>
<keyword evidence="4" id="KW-1185">Reference proteome</keyword>
<accession>A0A914BZ76</accession>
<evidence type="ECO:0000256" key="1">
    <source>
        <dbReference type="SAM" id="Coils"/>
    </source>
</evidence>
<feature type="region of interest" description="Disordered" evidence="2">
    <location>
        <begin position="592"/>
        <end position="687"/>
    </location>
</feature>
<reference evidence="5" key="1">
    <citation type="submission" date="2022-11" db="UniProtKB">
        <authorList>
            <consortium name="WormBaseParasite"/>
        </authorList>
    </citation>
    <scope>IDENTIFICATION</scope>
</reference>
<feature type="coiled-coil region" evidence="1">
    <location>
        <begin position="526"/>
        <end position="553"/>
    </location>
</feature>
<dbReference type="InterPro" id="IPR052607">
    <property type="entry name" value="CEP104-like"/>
</dbReference>
<dbReference type="InterPro" id="IPR048738">
    <property type="entry name" value="CEP104_Znf"/>
</dbReference>
<feature type="region of interest" description="Disordered" evidence="2">
    <location>
        <begin position="396"/>
        <end position="488"/>
    </location>
</feature>
<feature type="compositionally biased region" description="Polar residues" evidence="2">
    <location>
        <begin position="642"/>
        <end position="672"/>
    </location>
</feature>
<dbReference type="WBParaSite" id="ACRNAN_Path_1311.g5152.t1">
    <property type="protein sequence ID" value="ACRNAN_Path_1311.g5152.t1"/>
    <property type="gene ID" value="ACRNAN_Path_1311.g5152"/>
</dbReference>
<feature type="compositionally biased region" description="Basic and acidic residues" evidence="2">
    <location>
        <begin position="406"/>
        <end position="438"/>
    </location>
</feature>
<proteinExistence type="predicted"/>
<feature type="coiled-coil region" evidence="1">
    <location>
        <begin position="110"/>
        <end position="137"/>
    </location>
</feature>
<feature type="compositionally biased region" description="Basic and acidic residues" evidence="2">
    <location>
        <begin position="1"/>
        <end position="22"/>
    </location>
</feature>
<name>A0A914BZ76_9BILA</name>
<dbReference type="Pfam" id="PF21039">
    <property type="entry name" value="CEP104_ZnF"/>
    <property type="match status" value="2"/>
</dbReference>
<feature type="domain" description="Centrosomal protein CEP104 Zn finger" evidence="3">
    <location>
        <begin position="281"/>
        <end position="389"/>
    </location>
</feature>
<feature type="compositionally biased region" description="Basic and acidic residues" evidence="2">
    <location>
        <begin position="182"/>
        <end position="194"/>
    </location>
</feature>
<evidence type="ECO:0000313" key="5">
    <source>
        <dbReference type="WBParaSite" id="ACRNAN_Path_1311.g5152.t1"/>
    </source>
</evidence>
<dbReference type="Proteomes" id="UP000887540">
    <property type="component" value="Unplaced"/>
</dbReference>
<feature type="domain" description="Centrosomal protein CEP104 Zn finger" evidence="3">
    <location>
        <begin position="721"/>
        <end position="840"/>
    </location>
</feature>
<feature type="compositionally biased region" description="Polar residues" evidence="2">
    <location>
        <begin position="592"/>
        <end position="602"/>
    </location>
</feature>
<feature type="compositionally biased region" description="Basic and acidic residues" evidence="2">
    <location>
        <begin position="218"/>
        <end position="227"/>
    </location>
</feature>
<feature type="region of interest" description="Disordered" evidence="2">
    <location>
        <begin position="180"/>
        <end position="245"/>
    </location>
</feature>
<dbReference type="PANTHER" id="PTHR13371:SF0">
    <property type="entry name" value="CENTROSOMAL PROTEIN OF 104 KDA"/>
    <property type="match status" value="1"/>
</dbReference>
<feature type="region of interest" description="Disordered" evidence="2">
    <location>
        <begin position="1"/>
        <end position="73"/>
    </location>
</feature>
<evidence type="ECO:0000256" key="2">
    <source>
        <dbReference type="SAM" id="MobiDB-lite"/>
    </source>
</evidence>
<dbReference type="PANTHER" id="PTHR13371">
    <property type="entry name" value="GLYCINE-, GLUTAMATE-, THIENYLCYCLOHEXYLPIPERIDINE-BINDING PROTEIN"/>
    <property type="match status" value="1"/>
</dbReference>
<sequence length="879" mass="99623">MKRDRERKEADEAKKKEMERKQQLAKRAKSLNGRPSSKQRNEQSRKNEEFEQKRSSYQMESHPYKPSGFETMDTELGEDPLTSLRTMNNRLRKMAVSSSLDDKQIKSQLCKQACEELSKAEVELEKLQRKRTDLLLRGDTGSAQKITNQMNDIRNRAMHSAYVDLVMDKSQLAAFGIKSKWTPHDGKTSEEETAKPSAPPQTKKKEDDVISVKSLNTRRKERERNAENTKLTSVSSKRPESAAYKRPIKKNTRLFEFDADKNAAAAASGPFALPENQPTECHFCGEFSNDFSRENLLKSHWSENCPCLTKCDYCDIIVETSVLNEHHLTRCEFVGDDLKPCGLCGLASYRGESNHPRCRKSLPPDGGAWCPLCSIAVSSNSKEAWKKHVREDCYNNPRKNKSGVPDARDAGGNEEMMKRDRERKEADEAKKKEMERKQQLAKRAKSLNGRPSSKQRNGKSRKDEEFEQKRSSYQIESHPYKPLGFETMNSKLGEDPITEIRTMKNRLRKMAVSSTLNDSQVKTHLCQQACEELSKAEVELEKLQRKRTDLLLRGDTGPAQQIANQMNDIRNRAMHSAYVDLVMDKSQSATFGVKSKWTQPGEETSDEEIVQPSAPPQAKKKEDDMISVKSLNTRRKERERNAANTKPTSERNVANTKPTSERNAANTKPTSESSKRPESTAYKRPIKKNTRLFGFDAGKNAAAASSPFAIPIPEKSEPTECQFCGEVNNYFSHDNLLKSHWSKNCPCLTKCDYCDMMIETSQLNDHHLVRCKFVGNDLKPCELCGLACYDGRPNHLRCRSGFPTKTQNFVLEIPPPNGGVWCPLCSIEVSPNSKETWQKHARENCYNNPRKNKSGIPNAGNVGGVNNDDFLGSIDKVRL</sequence>
<dbReference type="AlphaFoldDB" id="A0A914BZ76"/>
<evidence type="ECO:0000313" key="4">
    <source>
        <dbReference type="Proteomes" id="UP000887540"/>
    </source>
</evidence>